<dbReference type="InterPro" id="IPR036890">
    <property type="entry name" value="HATPase_C_sf"/>
</dbReference>
<protein>
    <submittedName>
        <fullName evidence="4">ATP-binding protein</fullName>
    </submittedName>
</protein>
<dbReference type="InterPro" id="IPR003594">
    <property type="entry name" value="HATPase_dom"/>
</dbReference>
<dbReference type="PANTHER" id="PTHR35526:SF3">
    <property type="entry name" value="ANTI-SIGMA-F FACTOR RSBW"/>
    <property type="match status" value="1"/>
</dbReference>
<dbReference type="EMBL" id="CP030073">
    <property type="protein sequence ID" value="AWW38426.1"/>
    <property type="molecule type" value="Genomic_DNA"/>
</dbReference>
<dbReference type="Proteomes" id="UP000249616">
    <property type="component" value="Chromosome"/>
</dbReference>
<organism evidence="4 5">
    <name type="scientific">Streptomyces cadmiisoli</name>
    <dbReference type="NCBI Taxonomy" id="2184053"/>
    <lineage>
        <taxon>Bacteria</taxon>
        <taxon>Bacillati</taxon>
        <taxon>Actinomycetota</taxon>
        <taxon>Actinomycetes</taxon>
        <taxon>Kitasatosporales</taxon>
        <taxon>Streptomycetaceae</taxon>
        <taxon>Streptomyces</taxon>
        <taxon>Streptomyces aurantiacus group</taxon>
    </lineage>
</organism>
<keyword evidence="1" id="KW-0418">Kinase</keyword>
<gene>
    <name evidence="4" type="ORF">DN051_18670</name>
</gene>
<evidence type="ECO:0000256" key="2">
    <source>
        <dbReference type="SAM" id="MobiDB-lite"/>
    </source>
</evidence>
<accession>A0A2Z4J0N8</accession>
<reference evidence="4 5" key="1">
    <citation type="journal article" date="2019" name="Int. J. Syst. Evol. Microbiol.">
        <title>Streptomyces cadmiisoli sp. nov., a novel actinomycete isolated from cadmium-contaminated soil.</title>
        <authorList>
            <person name="Li K."/>
            <person name="Tang X."/>
            <person name="Zhao J."/>
            <person name="Guo Y."/>
            <person name="Tang Y."/>
            <person name="Gao J."/>
        </authorList>
    </citation>
    <scope>NUCLEOTIDE SEQUENCE [LARGE SCALE GENOMIC DNA]</scope>
    <source>
        <strain evidence="4 5">ZFG47</strain>
    </source>
</reference>
<evidence type="ECO:0000313" key="5">
    <source>
        <dbReference type="Proteomes" id="UP000249616"/>
    </source>
</evidence>
<dbReference type="KEGG" id="scad:DN051_18670"/>
<dbReference type="Pfam" id="PF13581">
    <property type="entry name" value="HATPase_c_2"/>
    <property type="match status" value="1"/>
</dbReference>
<dbReference type="SUPFAM" id="SSF55874">
    <property type="entry name" value="ATPase domain of HSP90 chaperone/DNA topoisomerase II/histidine kinase"/>
    <property type="match status" value="1"/>
</dbReference>
<name>A0A2Z4J0N8_9ACTN</name>
<dbReference type="GO" id="GO:0005524">
    <property type="term" value="F:ATP binding"/>
    <property type="evidence" value="ECO:0007669"/>
    <property type="project" value="UniProtKB-KW"/>
</dbReference>
<keyword evidence="5" id="KW-1185">Reference proteome</keyword>
<dbReference type="GO" id="GO:0004674">
    <property type="term" value="F:protein serine/threonine kinase activity"/>
    <property type="evidence" value="ECO:0007669"/>
    <property type="project" value="UniProtKB-KW"/>
</dbReference>
<sequence>MLTETATPGDKPRWNAARPAAAVGGDGGERVPDASTEQFPSSPRGAQRARRHAVRWLEERGWAPASDVSCAAALVVGELAANAVQHGRVAGREFGLRLVLDRAAGLLRVEVADAASARQLPTAAPASYPEGESGRGLLLVDTLAVRWGSVPRPPVGKTVWAELALESSTRPDEQSADLLTARTGQ</sequence>
<keyword evidence="4" id="KW-0547">Nucleotide-binding</keyword>
<feature type="region of interest" description="Disordered" evidence="2">
    <location>
        <begin position="1"/>
        <end position="47"/>
    </location>
</feature>
<dbReference type="PANTHER" id="PTHR35526">
    <property type="entry name" value="ANTI-SIGMA-F FACTOR RSBW-RELATED"/>
    <property type="match status" value="1"/>
</dbReference>
<evidence type="ECO:0000313" key="4">
    <source>
        <dbReference type="EMBL" id="AWW38426.1"/>
    </source>
</evidence>
<proteinExistence type="predicted"/>
<keyword evidence="1" id="KW-0808">Transferase</keyword>
<keyword evidence="4" id="KW-0067">ATP-binding</keyword>
<feature type="domain" description="Histidine kinase/HSP90-like ATPase" evidence="3">
    <location>
        <begin position="39"/>
        <end position="160"/>
    </location>
</feature>
<evidence type="ECO:0000259" key="3">
    <source>
        <dbReference type="Pfam" id="PF13581"/>
    </source>
</evidence>
<dbReference type="InterPro" id="IPR050267">
    <property type="entry name" value="Anti-sigma-factor_SerPK"/>
</dbReference>
<keyword evidence="1" id="KW-0723">Serine/threonine-protein kinase</keyword>
<dbReference type="Gene3D" id="3.30.565.10">
    <property type="entry name" value="Histidine kinase-like ATPase, C-terminal domain"/>
    <property type="match status" value="1"/>
</dbReference>
<evidence type="ECO:0000256" key="1">
    <source>
        <dbReference type="ARBA" id="ARBA00022527"/>
    </source>
</evidence>
<dbReference type="CDD" id="cd16936">
    <property type="entry name" value="HATPase_RsbW-like"/>
    <property type="match status" value="1"/>
</dbReference>
<dbReference type="AlphaFoldDB" id="A0A2Z4J0N8"/>